<evidence type="ECO:0000256" key="5">
    <source>
        <dbReference type="ARBA" id="ARBA00023315"/>
    </source>
</evidence>
<keyword evidence="12" id="KW-1185">Reference proteome</keyword>
<comment type="function">
    <text evidence="9">Catalyzes the first step in the biosynthesis of ornithine lipids, which are phosphorus-free membrane lipids. Catalyzes the 3-hydroxyacyl-acyl carrier protein-dependent acylation of ornithine to form lyso-ornithine lipid (LOL).</text>
</comment>
<keyword evidence="5" id="KW-0012">Acyltransferase</keyword>
<reference evidence="11 12" key="1">
    <citation type="submission" date="2018-07" db="EMBL/GenBank/DDBJ databases">
        <title>Genome sequence of Nitratireductor thuwali#1536.</title>
        <authorList>
            <person name="Michoud G."/>
            <person name="Merlino G."/>
            <person name="Sefrji F.O."/>
            <person name="Daffonchio D."/>
        </authorList>
    </citation>
    <scope>NUCLEOTIDE SEQUENCE [LARGE SCALE GENOMIC DNA]</scope>
    <source>
        <strain evidence="12">Nit1536</strain>
    </source>
</reference>
<dbReference type="Gene3D" id="3.40.630.30">
    <property type="match status" value="1"/>
</dbReference>
<dbReference type="Proteomes" id="UP001342418">
    <property type="component" value="Chromosome"/>
</dbReference>
<evidence type="ECO:0000256" key="9">
    <source>
        <dbReference type="ARBA" id="ARBA00045724"/>
    </source>
</evidence>
<evidence type="ECO:0000256" key="2">
    <source>
        <dbReference type="ARBA" id="ARBA00022516"/>
    </source>
</evidence>
<comment type="similarity">
    <text evidence="6">Belongs to the acetyltransferase family. OlsB subfamily.</text>
</comment>
<organism evidence="11 12">
    <name type="scientific">Nitratireductor thuwali</name>
    <dbReference type="NCBI Taxonomy" id="2267699"/>
    <lineage>
        <taxon>Bacteria</taxon>
        <taxon>Pseudomonadati</taxon>
        <taxon>Pseudomonadota</taxon>
        <taxon>Alphaproteobacteria</taxon>
        <taxon>Hyphomicrobiales</taxon>
        <taxon>Phyllobacteriaceae</taxon>
        <taxon>Nitratireductor</taxon>
    </lineage>
</organism>
<dbReference type="PANTHER" id="PTHR37323">
    <property type="entry name" value="GCN5-RELATED N-ACETYLTRANSFERASE"/>
    <property type="match status" value="1"/>
</dbReference>
<protein>
    <recommendedName>
        <fullName evidence="8">L-ornithine N(alpha)-acyltransferase</fullName>
        <ecNumber evidence="7">2.3.2.30</ecNumber>
    </recommendedName>
</protein>
<evidence type="ECO:0000256" key="10">
    <source>
        <dbReference type="ARBA" id="ARBA00047785"/>
    </source>
</evidence>
<keyword evidence="3" id="KW-0808">Transferase</keyword>
<dbReference type="EMBL" id="CP030941">
    <property type="protein sequence ID" value="UUP16550.1"/>
    <property type="molecule type" value="Genomic_DNA"/>
</dbReference>
<evidence type="ECO:0000256" key="1">
    <source>
        <dbReference type="ARBA" id="ARBA00005189"/>
    </source>
</evidence>
<evidence type="ECO:0000256" key="8">
    <source>
        <dbReference type="ARBA" id="ARBA00039866"/>
    </source>
</evidence>
<keyword evidence="2" id="KW-0444">Lipid biosynthesis</keyword>
<evidence type="ECO:0000313" key="11">
    <source>
        <dbReference type="EMBL" id="UUP16550.1"/>
    </source>
</evidence>
<evidence type="ECO:0000256" key="3">
    <source>
        <dbReference type="ARBA" id="ARBA00022679"/>
    </source>
</evidence>
<evidence type="ECO:0000256" key="4">
    <source>
        <dbReference type="ARBA" id="ARBA00023098"/>
    </source>
</evidence>
<sequence length="287" mass="32794">MKNITTTPDATIGSIGQIGGRLGRAGSLEARVTTSEEDIQEAQRIRYKVFYEELSATPTPVARRARRDVDAFDPICDHLVILDRDRLTRQKRRPIVGTYRLLRQEVAEAHQGFYSASEFEISDLVQRNRPLQFLELGRSCVLPGYRRKRTLELLWHAIWRYCLMHRIDVLFGCASLPGTDVDRFAVPLSFLHHTASAPPQWYVRAVPSRRIEMNRIEPGKIDRRSALRLLPPLVRGYLNLGAYFGDGAVADEQFKTIDVMTVLPVSRIRKGYITYFDPDAGRQKAQP</sequence>
<gene>
    <name evidence="11" type="ORF">NTH_00997</name>
</gene>
<dbReference type="SUPFAM" id="SSF55729">
    <property type="entry name" value="Acyl-CoA N-acyltransferases (Nat)"/>
    <property type="match status" value="1"/>
</dbReference>
<dbReference type="PANTHER" id="PTHR37323:SF1">
    <property type="entry name" value="L-ORNITHINE N(ALPHA)-ACYLTRANSFERASE"/>
    <property type="match status" value="1"/>
</dbReference>
<keyword evidence="4" id="KW-0443">Lipid metabolism</keyword>
<dbReference type="InterPro" id="IPR016181">
    <property type="entry name" value="Acyl_CoA_acyltransferase"/>
</dbReference>
<dbReference type="EC" id="2.3.2.30" evidence="7"/>
<proteinExistence type="inferred from homology"/>
<comment type="pathway">
    <text evidence="1">Lipid metabolism.</text>
</comment>
<evidence type="ECO:0000256" key="6">
    <source>
        <dbReference type="ARBA" id="ARBA00038095"/>
    </source>
</evidence>
<dbReference type="InterPro" id="IPR052351">
    <property type="entry name" value="Ornithine_N-alpha-AT"/>
</dbReference>
<comment type="catalytic activity">
    <reaction evidence="10">
        <text>a (3R)-hydroxyacyl-[ACP] + L-ornithine = a lyso-ornithine lipid + holo-[ACP] + H(+)</text>
        <dbReference type="Rhea" id="RHEA:20633"/>
        <dbReference type="Rhea" id="RHEA-COMP:9685"/>
        <dbReference type="Rhea" id="RHEA-COMP:9945"/>
        <dbReference type="ChEBI" id="CHEBI:15378"/>
        <dbReference type="ChEBI" id="CHEBI:46911"/>
        <dbReference type="ChEBI" id="CHEBI:64479"/>
        <dbReference type="ChEBI" id="CHEBI:78827"/>
        <dbReference type="ChEBI" id="CHEBI:138482"/>
        <dbReference type="EC" id="2.3.2.30"/>
    </reaction>
    <physiologicalReaction direction="left-to-right" evidence="10">
        <dbReference type="Rhea" id="RHEA:20634"/>
    </physiologicalReaction>
</comment>
<accession>A0ABY5MEU1</accession>
<dbReference type="Pfam" id="PF13444">
    <property type="entry name" value="Acetyltransf_5"/>
    <property type="match status" value="1"/>
</dbReference>
<evidence type="ECO:0000256" key="7">
    <source>
        <dbReference type="ARBA" id="ARBA00039058"/>
    </source>
</evidence>
<name>A0ABY5MEU1_9HYPH</name>
<evidence type="ECO:0000313" key="12">
    <source>
        <dbReference type="Proteomes" id="UP001342418"/>
    </source>
</evidence>